<proteinExistence type="predicted"/>
<evidence type="ECO:0000313" key="2">
    <source>
        <dbReference type="EMBL" id="MBE9665495.1"/>
    </source>
</evidence>
<protein>
    <submittedName>
        <fullName evidence="2">Uncharacterized protein</fullName>
    </submittedName>
</protein>
<gene>
    <name evidence="2" type="ORF">IRJ18_03920</name>
</gene>
<name>A0ABR9XE94_9SPHI</name>
<keyword evidence="1" id="KW-0812">Transmembrane</keyword>
<keyword evidence="3" id="KW-1185">Reference proteome</keyword>
<sequence>MENSNITLRGQNVRIIIAVIGAMVLALTAAICIFSCGKPDSAEKAVAAKVPNLRVNGAQPLPGGRAYFTSAIGRLQTSTGTACWVRVVNYTFTAATGTVTADLSEWKSTSQFGKTLITSHTCSVDGPSQTCSQYAPTGWIVGTSTNPVSHWSGTYTYNSTTGALHMDWPAIGSGAWEDWTVADYPGKPMSQLIFVGSSASYSITNGYGFGSTQPFTVYKTVNQVPHVDVSGHNRYCSWDGSASTYSIGGSPQTEQFSLFGGVTGGNAVHYKGGQSIDGCGGPSRVGCAVPSNGKTGIIYHLTSLNNSRQMVFNHHCACLPSIAQYPCYNGTIHPYAMMQVIDDNGDMQGLVGIHQQDEPGSTGFSYSINYWLYP</sequence>
<keyword evidence="1" id="KW-1133">Transmembrane helix</keyword>
<keyword evidence="1" id="KW-0472">Membrane</keyword>
<comment type="caution">
    <text evidence="2">The sequence shown here is derived from an EMBL/GenBank/DDBJ whole genome shotgun (WGS) entry which is preliminary data.</text>
</comment>
<evidence type="ECO:0000313" key="3">
    <source>
        <dbReference type="Proteomes" id="UP000632774"/>
    </source>
</evidence>
<dbReference type="EMBL" id="JADFFM010000001">
    <property type="protein sequence ID" value="MBE9665495.1"/>
    <property type="molecule type" value="Genomic_DNA"/>
</dbReference>
<reference evidence="2 3" key="1">
    <citation type="submission" date="2020-10" db="EMBL/GenBank/DDBJ databases">
        <title>Mucilaginibacter mali sp. nov., isolated from rhizosphere soil of apple orchard.</title>
        <authorList>
            <person name="Lee J.-S."/>
            <person name="Kim H.S."/>
            <person name="Kim J.-S."/>
        </authorList>
    </citation>
    <scope>NUCLEOTIDE SEQUENCE [LARGE SCALE GENOMIC DNA]</scope>
    <source>
        <strain evidence="2 3">KCTC 23157</strain>
    </source>
</reference>
<evidence type="ECO:0000256" key="1">
    <source>
        <dbReference type="SAM" id="Phobius"/>
    </source>
</evidence>
<dbReference type="Proteomes" id="UP000632774">
    <property type="component" value="Unassembled WGS sequence"/>
</dbReference>
<dbReference type="RefSeq" id="WP_194104900.1">
    <property type="nucleotide sequence ID" value="NZ_JADFFM010000001.1"/>
</dbReference>
<organism evidence="2 3">
    <name type="scientific">Mucilaginibacter boryungensis</name>
    <dbReference type="NCBI Taxonomy" id="768480"/>
    <lineage>
        <taxon>Bacteria</taxon>
        <taxon>Pseudomonadati</taxon>
        <taxon>Bacteroidota</taxon>
        <taxon>Sphingobacteriia</taxon>
        <taxon>Sphingobacteriales</taxon>
        <taxon>Sphingobacteriaceae</taxon>
        <taxon>Mucilaginibacter</taxon>
    </lineage>
</organism>
<accession>A0ABR9XE94</accession>
<feature type="transmembrane region" description="Helical" evidence="1">
    <location>
        <begin position="12"/>
        <end position="31"/>
    </location>
</feature>